<proteinExistence type="predicted"/>
<dbReference type="AlphaFoldDB" id="A0A5C6W4T3"/>
<reference evidence="2 3" key="1">
    <citation type="journal article" date="2005" name="Int. J. Syst. Evol. Microbiol.">
        <title>Bacillus litoralis sp. nov., isolated from a tidal flat of the Yellow Sea in Korea.</title>
        <authorList>
            <person name="Yoon J.H."/>
            <person name="Oh T.K."/>
        </authorList>
    </citation>
    <scope>NUCLEOTIDE SEQUENCE [LARGE SCALE GENOMIC DNA]</scope>
    <source>
        <strain evidence="2 3">SW-211</strain>
    </source>
</reference>
<keyword evidence="2" id="KW-0808">Transferase</keyword>
<accession>A0A5C6W4T3</accession>
<dbReference type="Pfam" id="PF04230">
    <property type="entry name" value="PS_pyruv_trans"/>
    <property type="match status" value="1"/>
</dbReference>
<sequence>MKKILYVGFIGKGNLGDDMMWDVFHDMCHSLFPNHFLIHTYTPGQKVLVNDYDAIVLGGGSIIGGKYLDILTKAMNLEIPIFVWGSGVDKLSKKKMNTFLYNKETKFNNILPKETEEKLKKIIPYAKKFGVRGPLTQASLEHLQKDSEKYTFISGDPGLLLPTKEQSATINRVEENTIQSPTIAVNWGTDFNRIYGKDEKGLKKQLVKALKDIHLQGYEILLYSVWKRDHSILQEIKDELEPDVKVNVIWEADQNEMMDILSKCVYSINFKLHANLLSLAAGTPCVALGYRFKVYDFFHSIDLPSWVLSANTKTLYQDILTHHEMQKKYGSDMIAKYQQHRELYKKQLLSILNDLKDCLYN</sequence>
<name>A0A5C6W4T3_9BACI</name>
<evidence type="ECO:0000259" key="1">
    <source>
        <dbReference type="Pfam" id="PF04230"/>
    </source>
</evidence>
<dbReference type="Proteomes" id="UP000321363">
    <property type="component" value="Unassembled WGS sequence"/>
</dbReference>
<dbReference type="RefSeq" id="WP_146945663.1">
    <property type="nucleotide sequence ID" value="NZ_VOQF01000001.1"/>
</dbReference>
<evidence type="ECO:0000313" key="2">
    <source>
        <dbReference type="EMBL" id="TXC92801.1"/>
    </source>
</evidence>
<evidence type="ECO:0000313" key="3">
    <source>
        <dbReference type="Proteomes" id="UP000321363"/>
    </source>
</evidence>
<keyword evidence="3" id="KW-1185">Reference proteome</keyword>
<dbReference type="EMBL" id="VOQF01000001">
    <property type="protein sequence ID" value="TXC92801.1"/>
    <property type="molecule type" value="Genomic_DNA"/>
</dbReference>
<dbReference type="PANTHER" id="PTHR36836">
    <property type="entry name" value="COLANIC ACID BIOSYNTHESIS PROTEIN WCAK"/>
    <property type="match status" value="1"/>
</dbReference>
<protein>
    <submittedName>
        <fullName evidence="2">Polysaccharide pyruvyl transferase family protein</fullName>
    </submittedName>
</protein>
<feature type="domain" description="Polysaccharide pyruvyl transferase" evidence="1">
    <location>
        <begin position="14"/>
        <end position="290"/>
    </location>
</feature>
<comment type="caution">
    <text evidence="2">The sequence shown here is derived from an EMBL/GenBank/DDBJ whole genome shotgun (WGS) entry which is preliminary data.</text>
</comment>
<gene>
    <name evidence="2" type="ORF">FS935_00955</name>
</gene>
<organism evidence="2 3">
    <name type="scientific">Metabacillus litoralis</name>
    <dbReference type="NCBI Taxonomy" id="152268"/>
    <lineage>
        <taxon>Bacteria</taxon>
        <taxon>Bacillati</taxon>
        <taxon>Bacillota</taxon>
        <taxon>Bacilli</taxon>
        <taxon>Bacillales</taxon>
        <taxon>Bacillaceae</taxon>
        <taxon>Metabacillus</taxon>
    </lineage>
</organism>
<dbReference type="InterPro" id="IPR007345">
    <property type="entry name" value="Polysacch_pyruvyl_Trfase"/>
</dbReference>
<dbReference type="OrthoDB" id="2522120at2"/>
<dbReference type="PANTHER" id="PTHR36836:SF1">
    <property type="entry name" value="COLANIC ACID BIOSYNTHESIS PROTEIN WCAK"/>
    <property type="match status" value="1"/>
</dbReference>
<dbReference type="GO" id="GO:0016740">
    <property type="term" value="F:transferase activity"/>
    <property type="evidence" value="ECO:0007669"/>
    <property type="project" value="UniProtKB-KW"/>
</dbReference>